<dbReference type="RefSeq" id="WP_094406266.1">
    <property type="nucleotide sequence ID" value="NZ_NMVO01000016.1"/>
</dbReference>
<dbReference type="Proteomes" id="UP000215896">
    <property type="component" value="Unassembled WGS sequence"/>
</dbReference>
<organism evidence="9 10">
    <name type="scientific">Enemella evansiae</name>
    <dbReference type="NCBI Taxonomy" id="2016499"/>
    <lineage>
        <taxon>Bacteria</taxon>
        <taxon>Bacillati</taxon>
        <taxon>Actinomycetota</taxon>
        <taxon>Actinomycetes</taxon>
        <taxon>Propionibacteriales</taxon>
        <taxon>Propionibacteriaceae</taxon>
        <taxon>Enemella</taxon>
    </lineage>
</organism>
<dbReference type="GO" id="GO:0006081">
    <property type="term" value="P:aldehyde metabolic process"/>
    <property type="evidence" value="ECO:0007669"/>
    <property type="project" value="InterPro"/>
</dbReference>
<dbReference type="Gene3D" id="3.40.309.10">
    <property type="entry name" value="Aldehyde Dehydrogenase, Chain A, domain 2"/>
    <property type="match status" value="1"/>
</dbReference>
<dbReference type="Gene3D" id="3.40.605.10">
    <property type="entry name" value="Aldehyde Dehydrogenase, Chain A, domain 1"/>
    <property type="match status" value="1"/>
</dbReference>
<dbReference type="PIRSF" id="PIRSF036492">
    <property type="entry name" value="ALDH"/>
    <property type="match status" value="1"/>
</dbReference>
<gene>
    <name evidence="9" type="ORF">CGZ94_16235</name>
</gene>
<keyword evidence="10" id="KW-1185">Reference proteome</keyword>
<evidence type="ECO:0000259" key="8">
    <source>
        <dbReference type="Pfam" id="PF00171"/>
    </source>
</evidence>
<evidence type="ECO:0000313" key="9">
    <source>
        <dbReference type="EMBL" id="OYO10560.1"/>
    </source>
</evidence>
<evidence type="ECO:0000313" key="10">
    <source>
        <dbReference type="Proteomes" id="UP000215896"/>
    </source>
</evidence>
<dbReference type="EMBL" id="NMVO01000016">
    <property type="protein sequence ID" value="OYO10560.1"/>
    <property type="molecule type" value="Genomic_DNA"/>
</dbReference>
<dbReference type="PANTHER" id="PTHR43570:SF16">
    <property type="entry name" value="ALDEHYDE DEHYDROGENASE TYPE III, ISOFORM Q"/>
    <property type="match status" value="1"/>
</dbReference>
<sequence>MGDAGSAAELVAGLRRGFATGRSLELDWRQAQLTGLRRLLTEQADALTEAVRADVGKPATEVRAFELQLLVNEIDHVLANLAGWLVPRRVGVPLNAQPASAEVHPQPKGVVLVLSPWNYPLLLLFSPAIGALAAGNAVLLKPSELAPRTAALVAELVPGHLDPELVAVRTGGVAEATDLLRERFDHILFTGSAEVGKVVLRAAAEQLTPVTLELGGKSPAFVDEHTDLRVAARRIAWAKFTNAGQTCVSPDHVLVAPGAREELVRELAAAIESFYGTDPRRSADYGRLVDDRHFQRVEAFLGDGRVVIGGASDADARYLAPTVLVDVDIDAPVMTEEIFGPVLPVLEVPDAEAALDFIAARPHPLALYLFSGDPDTREAFQRRSHSGALVLDAAMLHLAVPGLPFGGIGDSGMGNYHGRASIDTFSHQRSVLSKPTHPDTLELVYPPVTGWRRALMKLTRLTR</sequence>
<evidence type="ECO:0000256" key="5">
    <source>
        <dbReference type="PIRSR" id="PIRSR036492-1"/>
    </source>
</evidence>
<dbReference type="InterPro" id="IPR016161">
    <property type="entry name" value="Ald_DH/histidinol_DH"/>
</dbReference>
<evidence type="ECO:0000256" key="3">
    <source>
        <dbReference type="ARBA" id="ARBA00023027"/>
    </source>
</evidence>
<accession>A0A255G3S0</accession>
<dbReference type="PROSITE" id="PS00687">
    <property type="entry name" value="ALDEHYDE_DEHYDR_GLU"/>
    <property type="match status" value="1"/>
</dbReference>
<feature type="active site" evidence="5 6">
    <location>
        <position position="213"/>
    </location>
</feature>
<evidence type="ECO:0000256" key="2">
    <source>
        <dbReference type="ARBA" id="ARBA00023002"/>
    </source>
</evidence>
<dbReference type="CDD" id="cd07087">
    <property type="entry name" value="ALDH_F3-13-14_CALDH-like"/>
    <property type="match status" value="1"/>
</dbReference>
<keyword evidence="2 4" id="KW-0560">Oxidoreductase</keyword>
<dbReference type="InterPro" id="IPR015590">
    <property type="entry name" value="Aldehyde_DH_dom"/>
</dbReference>
<dbReference type="GO" id="GO:0004029">
    <property type="term" value="F:aldehyde dehydrogenase (NAD+) activity"/>
    <property type="evidence" value="ECO:0007669"/>
    <property type="project" value="TreeGrafter"/>
</dbReference>
<dbReference type="FunFam" id="3.40.309.10:FF:000003">
    <property type="entry name" value="Aldehyde dehydrogenase"/>
    <property type="match status" value="1"/>
</dbReference>
<dbReference type="AlphaFoldDB" id="A0A255G3S0"/>
<evidence type="ECO:0000256" key="4">
    <source>
        <dbReference type="PIRNR" id="PIRNR036492"/>
    </source>
</evidence>
<dbReference type="InterPro" id="IPR016162">
    <property type="entry name" value="Ald_DH_N"/>
</dbReference>
<evidence type="ECO:0000256" key="1">
    <source>
        <dbReference type="ARBA" id="ARBA00009986"/>
    </source>
</evidence>
<dbReference type="Pfam" id="PF00171">
    <property type="entry name" value="Aldedh"/>
    <property type="match status" value="1"/>
</dbReference>
<keyword evidence="3" id="KW-0520">NAD</keyword>
<protein>
    <recommendedName>
        <fullName evidence="4">Aldehyde dehydrogenase</fullName>
    </recommendedName>
</protein>
<dbReference type="PANTHER" id="PTHR43570">
    <property type="entry name" value="ALDEHYDE DEHYDROGENASE"/>
    <property type="match status" value="1"/>
</dbReference>
<dbReference type="OrthoDB" id="6882680at2"/>
<dbReference type="InterPro" id="IPR029510">
    <property type="entry name" value="Ald_DH_CS_GLU"/>
</dbReference>
<comment type="similarity">
    <text evidence="1 4 7">Belongs to the aldehyde dehydrogenase family.</text>
</comment>
<evidence type="ECO:0000256" key="6">
    <source>
        <dbReference type="PROSITE-ProRule" id="PRU10007"/>
    </source>
</evidence>
<evidence type="ECO:0000256" key="7">
    <source>
        <dbReference type="RuleBase" id="RU003345"/>
    </source>
</evidence>
<feature type="domain" description="Aldehyde dehydrogenase" evidence="8">
    <location>
        <begin position="10"/>
        <end position="431"/>
    </location>
</feature>
<comment type="caution">
    <text evidence="9">The sequence shown here is derived from an EMBL/GenBank/DDBJ whole genome shotgun (WGS) entry which is preliminary data.</text>
</comment>
<feature type="active site" evidence="5">
    <location>
        <position position="247"/>
    </location>
</feature>
<dbReference type="InterPro" id="IPR016163">
    <property type="entry name" value="Ald_DH_C"/>
</dbReference>
<dbReference type="FunFam" id="3.40.605.10:FF:000004">
    <property type="entry name" value="Aldehyde dehydrogenase"/>
    <property type="match status" value="1"/>
</dbReference>
<name>A0A255G3S0_9ACTN</name>
<reference evidence="9 10" key="1">
    <citation type="submission" date="2017-07" db="EMBL/GenBank/DDBJ databases">
        <title>Draft whole genome sequences of clinical Proprionibacteriaceae strains.</title>
        <authorList>
            <person name="Bernier A.-M."/>
            <person name="Bernard K."/>
            <person name="Domingo M.-C."/>
        </authorList>
    </citation>
    <scope>NUCLEOTIDE SEQUENCE [LARGE SCALE GENOMIC DNA]</scope>
    <source>
        <strain evidence="9 10">NML 030167</strain>
    </source>
</reference>
<proteinExistence type="inferred from homology"/>
<dbReference type="GO" id="GO:0005737">
    <property type="term" value="C:cytoplasm"/>
    <property type="evidence" value="ECO:0007669"/>
    <property type="project" value="TreeGrafter"/>
</dbReference>
<dbReference type="SUPFAM" id="SSF53720">
    <property type="entry name" value="ALDH-like"/>
    <property type="match status" value="1"/>
</dbReference>
<dbReference type="InterPro" id="IPR012394">
    <property type="entry name" value="Aldehyde_DH_NAD(P)"/>
</dbReference>